<dbReference type="OrthoDB" id="4899752at2759"/>
<reference evidence="1 2" key="1">
    <citation type="journal article" date="2018" name="PLoS Pathog.">
        <title>Evolution of structural diversity of trichothecenes, a family of toxins produced by plant pathogenic and entomopathogenic fungi.</title>
        <authorList>
            <person name="Proctor R.H."/>
            <person name="McCormick S.P."/>
            <person name="Kim H.S."/>
            <person name="Cardoza R.E."/>
            <person name="Stanley A.M."/>
            <person name="Lindo L."/>
            <person name="Kelly A."/>
            <person name="Brown D.W."/>
            <person name="Lee T."/>
            <person name="Vaughan M.M."/>
            <person name="Alexander N.J."/>
            <person name="Busman M."/>
            <person name="Gutierrez S."/>
        </authorList>
    </citation>
    <scope>NUCLEOTIDE SEQUENCE [LARGE SCALE GENOMIC DNA]</scope>
    <source>
        <strain evidence="1 2">IBT 40837</strain>
    </source>
</reference>
<evidence type="ECO:0000313" key="1">
    <source>
        <dbReference type="EMBL" id="RFU80964.1"/>
    </source>
</evidence>
<accession>A0A395NY15</accession>
<dbReference type="EMBL" id="PXOA01000076">
    <property type="protein sequence ID" value="RFU80964.1"/>
    <property type="molecule type" value="Genomic_DNA"/>
</dbReference>
<comment type="caution">
    <text evidence="1">The sequence shown here is derived from an EMBL/GenBank/DDBJ whole genome shotgun (WGS) entry which is preliminary data.</text>
</comment>
<keyword evidence="2" id="KW-1185">Reference proteome</keyword>
<gene>
    <name evidence="1" type="ORF">TARUN_1249</name>
</gene>
<proteinExistence type="predicted"/>
<sequence>MSNLPALKWDVEIGSIYFHSPSMRTSSINIWAIIGPEVDISWTSSATVSLFYGQSLIGEVALKDTFIVPERSALCIEDMRFEISDMIGLKTLFRDVMSTVKGPQQRGNGSPAAALEVVENGHKLLVSIDLNGVGSLKSSAPIVKLAGTEIEISFSIMSPNVVEIYFGQAHFELMKNGIELAKLTGELGIDIGSNEYVLKGEILSKSDLSGRAILKGVNLDDDTNTWFFHAIRQFEMEVDLDKMLVGREQLLLAEMNHS</sequence>
<dbReference type="AlphaFoldDB" id="A0A395NY15"/>
<dbReference type="Proteomes" id="UP000266272">
    <property type="component" value="Unassembled WGS sequence"/>
</dbReference>
<protein>
    <submittedName>
        <fullName evidence="1">Uncharacterized protein</fullName>
    </submittedName>
</protein>
<evidence type="ECO:0000313" key="2">
    <source>
        <dbReference type="Proteomes" id="UP000266272"/>
    </source>
</evidence>
<organism evidence="1 2">
    <name type="scientific">Trichoderma arundinaceum</name>
    <dbReference type="NCBI Taxonomy" id="490622"/>
    <lineage>
        <taxon>Eukaryota</taxon>
        <taxon>Fungi</taxon>
        <taxon>Dikarya</taxon>
        <taxon>Ascomycota</taxon>
        <taxon>Pezizomycotina</taxon>
        <taxon>Sordariomycetes</taxon>
        <taxon>Hypocreomycetidae</taxon>
        <taxon>Hypocreales</taxon>
        <taxon>Hypocreaceae</taxon>
        <taxon>Trichoderma</taxon>
    </lineage>
</organism>
<name>A0A395NY15_TRIAR</name>